<dbReference type="Pfam" id="PF13240">
    <property type="entry name" value="Zn_Ribbon_1"/>
    <property type="match status" value="1"/>
</dbReference>
<sequence>MNNDNEKFCVKCGKKIPKETKFCQYCGAEQPTSTSTSSDSQQVVHNQESSAKQGNNTTASTLLLVFGWISAVLSLLFIPVVFGIIGIVLGFFERKYHKNAGNILIIVSIVLMIVGIVFGMIMGSQAFEG</sequence>
<dbReference type="InterPro" id="IPR026870">
    <property type="entry name" value="Zinc_ribbon_dom"/>
</dbReference>
<evidence type="ECO:0000256" key="2">
    <source>
        <dbReference type="SAM" id="Phobius"/>
    </source>
</evidence>
<feature type="domain" description="Zinc-ribbon" evidence="3">
    <location>
        <begin position="8"/>
        <end position="29"/>
    </location>
</feature>
<protein>
    <submittedName>
        <fullName evidence="4">Zinc-ribbon domain-containing protein</fullName>
    </submittedName>
</protein>
<evidence type="ECO:0000259" key="3">
    <source>
        <dbReference type="Pfam" id="PF13240"/>
    </source>
</evidence>
<keyword evidence="2" id="KW-1133">Transmembrane helix</keyword>
<accession>A0AAE6NZA2</accession>
<evidence type="ECO:0000313" key="5">
    <source>
        <dbReference type="Proteomes" id="UP000327194"/>
    </source>
</evidence>
<name>A0AAE6NZA2_9LACO</name>
<keyword evidence="2" id="KW-0472">Membrane</keyword>
<feature type="transmembrane region" description="Helical" evidence="2">
    <location>
        <begin position="104"/>
        <end position="127"/>
    </location>
</feature>
<dbReference type="EMBL" id="CP045562">
    <property type="protein sequence ID" value="QFX92184.1"/>
    <property type="molecule type" value="Genomic_DNA"/>
</dbReference>
<reference evidence="4 5" key="1">
    <citation type="submission" date="2019-10" db="EMBL/GenBank/DDBJ databases">
        <title>Genome sequencing of Lactobacillus fructivorans.</title>
        <authorList>
            <person name="Kim K."/>
        </authorList>
    </citation>
    <scope>NUCLEOTIDE SEQUENCE [LARGE SCALE GENOMIC DNA]</scope>
    <source>
        <strain evidence="4 5">LF543</strain>
    </source>
</reference>
<evidence type="ECO:0000256" key="1">
    <source>
        <dbReference type="SAM" id="MobiDB-lite"/>
    </source>
</evidence>
<gene>
    <name evidence="4" type="ORF">LF543_00695</name>
</gene>
<feature type="compositionally biased region" description="Polar residues" evidence="1">
    <location>
        <begin position="41"/>
        <end position="54"/>
    </location>
</feature>
<dbReference type="Proteomes" id="UP000327194">
    <property type="component" value="Chromosome"/>
</dbReference>
<dbReference type="KEGG" id="lfv:LF543_00695"/>
<evidence type="ECO:0000313" key="4">
    <source>
        <dbReference type="EMBL" id="QFX92184.1"/>
    </source>
</evidence>
<feature type="transmembrane region" description="Helical" evidence="2">
    <location>
        <begin position="65"/>
        <end position="92"/>
    </location>
</feature>
<dbReference type="RefSeq" id="WP_010022383.1">
    <property type="nucleotide sequence ID" value="NZ_AZDS01000002.1"/>
</dbReference>
<proteinExistence type="predicted"/>
<keyword evidence="2" id="KW-0812">Transmembrane</keyword>
<organism evidence="4 5">
    <name type="scientific">Fructilactobacillus fructivorans</name>
    <dbReference type="NCBI Taxonomy" id="1614"/>
    <lineage>
        <taxon>Bacteria</taxon>
        <taxon>Bacillati</taxon>
        <taxon>Bacillota</taxon>
        <taxon>Bacilli</taxon>
        <taxon>Lactobacillales</taxon>
        <taxon>Lactobacillaceae</taxon>
        <taxon>Fructilactobacillus</taxon>
    </lineage>
</organism>
<feature type="region of interest" description="Disordered" evidence="1">
    <location>
        <begin position="28"/>
        <end position="54"/>
    </location>
</feature>
<dbReference type="AlphaFoldDB" id="A0AAE6NZA2"/>